<feature type="non-terminal residue" evidence="2">
    <location>
        <position position="249"/>
    </location>
</feature>
<dbReference type="EMBL" id="CAIIXF020000012">
    <property type="protein sequence ID" value="CAH1802101.1"/>
    <property type="molecule type" value="Genomic_DNA"/>
</dbReference>
<keyword evidence="1" id="KW-1133">Transmembrane helix</keyword>
<keyword evidence="1" id="KW-0812">Transmembrane</keyword>
<accession>A0A8S4Q887</accession>
<proteinExistence type="predicted"/>
<evidence type="ECO:0000313" key="2">
    <source>
        <dbReference type="EMBL" id="CAH1802101.1"/>
    </source>
</evidence>
<feature type="transmembrane region" description="Helical" evidence="1">
    <location>
        <begin position="16"/>
        <end position="34"/>
    </location>
</feature>
<gene>
    <name evidence="2" type="ORF">OFUS_LOCUS25816</name>
</gene>
<organism evidence="2 3">
    <name type="scientific">Owenia fusiformis</name>
    <name type="common">Polychaete worm</name>
    <dbReference type="NCBI Taxonomy" id="6347"/>
    <lineage>
        <taxon>Eukaryota</taxon>
        <taxon>Metazoa</taxon>
        <taxon>Spiralia</taxon>
        <taxon>Lophotrochozoa</taxon>
        <taxon>Annelida</taxon>
        <taxon>Polychaeta</taxon>
        <taxon>Sedentaria</taxon>
        <taxon>Canalipalpata</taxon>
        <taxon>Sabellida</taxon>
        <taxon>Oweniida</taxon>
        <taxon>Oweniidae</taxon>
        <taxon>Owenia</taxon>
    </lineage>
</organism>
<evidence type="ECO:0000313" key="3">
    <source>
        <dbReference type="Proteomes" id="UP000749559"/>
    </source>
</evidence>
<keyword evidence="1" id="KW-0472">Membrane</keyword>
<keyword evidence="3" id="KW-1185">Reference proteome</keyword>
<reference evidence="2" key="1">
    <citation type="submission" date="2022-03" db="EMBL/GenBank/DDBJ databases">
        <authorList>
            <person name="Martin C."/>
        </authorList>
    </citation>
    <scope>NUCLEOTIDE SEQUENCE</scope>
</reference>
<evidence type="ECO:0000256" key="1">
    <source>
        <dbReference type="SAM" id="Phobius"/>
    </source>
</evidence>
<protein>
    <submittedName>
        <fullName evidence="2">Uncharacterized protein</fullName>
    </submittedName>
</protein>
<name>A0A8S4Q887_OWEFU</name>
<comment type="caution">
    <text evidence="2">The sequence shown here is derived from an EMBL/GenBank/DDBJ whole genome shotgun (WGS) entry which is preliminary data.</text>
</comment>
<dbReference type="AlphaFoldDB" id="A0A8S4Q887"/>
<dbReference type="Proteomes" id="UP000749559">
    <property type="component" value="Unassembled WGS sequence"/>
</dbReference>
<feature type="non-terminal residue" evidence="2">
    <location>
        <position position="1"/>
    </location>
</feature>
<sequence length="249" mass="28235">RLLDQPSRTVMSRTTGFNFLKLFFIFILCFIQTIDCGKKGCQKCKPKTRSGRKPQRNYTSKVTYSGIMDLKGSAFQLAPKGGLTDHWKEVDPNVLSYADVVNKGREFVTYVKERFNIDISTLTDKQIYMGSAVHFGDLTFLGYLVDADLRLVTKTTPYQEVNYYRNTKYKGVGYIIASGADTNLTGGTWTGLMPKNSAIFLEVALIDDSEECNFNSEPHIITTRSLDVHPAKYFNGEYTMVNTWEAEAW</sequence>